<evidence type="ECO:0008006" key="9">
    <source>
        <dbReference type="Google" id="ProtNLM"/>
    </source>
</evidence>
<dbReference type="Proteomes" id="UP000282515">
    <property type="component" value="Unassembled WGS sequence"/>
</dbReference>
<evidence type="ECO:0000313" key="8">
    <source>
        <dbReference type="Proteomes" id="UP000282515"/>
    </source>
</evidence>
<proteinExistence type="predicted"/>
<dbReference type="OrthoDB" id="5191841at2"/>
<keyword evidence="5 6" id="KW-0472">Membrane</keyword>
<reference evidence="7 8" key="1">
    <citation type="submission" date="2018-10" db="EMBL/GenBank/DDBJ databases">
        <title>Aeromicrobium sp. 9W16Y-2 whole genome shotgun sequence.</title>
        <authorList>
            <person name="Li F."/>
        </authorList>
    </citation>
    <scope>NUCLEOTIDE SEQUENCE [LARGE SCALE GENOMIC DNA]</scope>
    <source>
        <strain evidence="7 8">9W16Y-2</strain>
    </source>
</reference>
<evidence type="ECO:0000256" key="5">
    <source>
        <dbReference type="ARBA" id="ARBA00023136"/>
    </source>
</evidence>
<keyword evidence="4 6" id="KW-1133">Transmembrane helix</keyword>
<gene>
    <name evidence="7" type="ORF">D9V41_05230</name>
</gene>
<name>A0A3L8PMB4_9ACTN</name>
<comment type="subcellular location">
    <subcellularLocation>
        <location evidence="1">Cell membrane</location>
    </subcellularLocation>
</comment>
<dbReference type="GO" id="GO:0044781">
    <property type="term" value="P:bacterial-type flagellum organization"/>
    <property type="evidence" value="ECO:0007669"/>
    <property type="project" value="InterPro"/>
</dbReference>
<keyword evidence="2" id="KW-1003">Cell membrane</keyword>
<organism evidence="7 8">
    <name type="scientific">Aeromicrobium phragmitis</name>
    <dbReference type="NCBI Taxonomy" id="2478914"/>
    <lineage>
        <taxon>Bacteria</taxon>
        <taxon>Bacillati</taxon>
        <taxon>Actinomycetota</taxon>
        <taxon>Actinomycetes</taxon>
        <taxon>Propionibacteriales</taxon>
        <taxon>Nocardioidaceae</taxon>
        <taxon>Aeromicrobium</taxon>
    </lineage>
</organism>
<dbReference type="InterPro" id="IPR022781">
    <property type="entry name" value="Flagellar_biosynth_FliO"/>
</dbReference>
<evidence type="ECO:0000256" key="1">
    <source>
        <dbReference type="ARBA" id="ARBA00004236"/>
    </source>
</evidence>
<keyword evidence="3 6" id="KW-0812">Transmembrane</keyword>
<comment type="caution">
    <text evidence="7">The sequence shown here is derived from an EMBL/GenBank/DDBJ whole genome shotgun (WGS) entry which is preliminary data.</text>
</comment>
<dbReference type="GO" id="GO:0016020">
    <property type="term" value="C:membrane"/>
    <property type="evidence" value="ECO:0007669"/>
    <property type="project" value="InterPro"/>
</dbReference>
<evidence type="ECO:0000256" key="6">
    <source>
        <dbReference type="SAM" id="Phobius"/>
    </source>
</evidence>
<dbReference type="Pfam" id="PF04347">
    <property type="entry name" value="FliO"/>
    <property type="match status" value="1"/>
</dbReference>
<keyword evidence="8" id="KW-1185">Reference proteome</keyword>
<evidence type="ECO:0000313" key="7">
    <source>
        <dbReference type="EMBL" id="RLV56481.1"/>
    </source>
</evidence>
<dbReference type="RefSeq" id="WP_121793488.1">
    <property type="nucleotide sequence ID" value="NZ_RDBF01000003.1"/>
</dbReference>
<evidence type="ECO:0000256" key="4">
    <source>
        <dbReference type="ARBA" id="ARBA00022989"/>
    </source>
</evidence>
<dbReference type="AlphaFoldDB" id="A0A3L8PMB4"/>
<feature type="transmembrane region" description="Helical" evidence="6">
    <location>
        <begin position="6"/>
        <end position="23"/>
    </location>
</feature>
<protein>
    <recommendedName>
        <fullName evidence="9">Flagellar protein</fullName>
    </recommendedName>
</protein>
<sequence length="133" mass="14024">MLELTLRLVASLAIVIGLLLLVTRWGSRRFAGRTDAPVRVLARQSLSRGSSVAVVAVGERMLVVGATEHSVQLLTELDGGDWPDAEPVEPIELAARRGGAHAAPPAATPLQGSLLSKQTWQQALEAARGRSAS</sequence>
<accession>A0A3L8PMB4</accession>
<evidence type="ECO:0000256" key="2">
    <source>
        <dbReference type="ARBA" id="ARBA00022475"/>
    </source>
</evidence>
<evidence type="ECO:0000256" key="3">
    <source>
        <dbReference type="ARBA" id="ARBA00022692"/>
    </source>
</evidence>
<dbReference type="EMBL" id="RDBF01000003">
    <property type="protein sequence ID" value="RLV56481.1"/>
    <property type="molecule type" value="Genomic_DNA"/>
</dbReference>